<sequence length="172" mass="19338">MSTVAPFWRYLLIVIVLLAGGYAAYRYLTHPRPPSLYVDFGSPLTHPLGRSALWVIEADRACYQPGDRFLVRFAFEPYNRALLRGDDRKLRIKTLNDGGKLLAFALRGPRDEPLTLTAESFGNLEGQRWDAHGRALTPDTENLEPLPTRVGGGRVEIDLERFRCPTPQGEAT</sequence>
<dbReference type="AlphaFoldDB" id="A0A841I2I4"/>
<proteinExistence type="predicted"/>
<comment type="caution">
    <text evidence="2">The sequence shown here is derived from an EMBL/GenBank/DDBJ whole genome shotgun (WGS) entry which is preliminary data.</text>
</comment>
<reference evidence="2 3" key="1">
    <citation type="submission" date="2020-08" db="EMBL/GenBank/DDBJ databases">
        <title>Genomic Encyclopedia of Type Strains, Phase IV (KMG-IV): sequencing the most valuable type-strain genomes for metagenomic binning, comparative biology and taxonomic classification.</title>
        <authorList>
            <person name="Goeker M."/>
        </authorList>
    </citation>
    <scope>NUCLEOTIDE SEQUENCE [LARGE SCALE GENOMIC DNA]</scope>
    <source>
        <strain evidence="2 3">DSM 21458</strain>
    </source>
</reference>
<evidence type="ECO:0000313" key="2">
    <source>
        <dbReference type="EMBL" id="MBB6099276.1"/>
    </source>
</evidence>
<gene>
    <name evidence="2" type="ORF">HNR42_002714</name>
</gene>
<evidence type="ECO:0000256" key="1">
    <source>
        <dbReference type="SAM" id="Phobius"/>
    </source>
</evidence>
<feature type="transmembrane region" description="Helical" evidence="1">
    <location>
        <begin position="6"/>
        <end position="25"/>
    </location>
</feature>
<dbReference type="EMBL" id="JACHHG010000010">
    <property type="protein sequence ID" value="MBB6099276.1"/>
    <property type="molecule type" value="Genomic_DNA"/>
</dbReference>
<dbReference type="RefSeq" id="WP_183988028.1">
    <property type="nucleotide sequence ID" value="NZ_JACHHG010000010.1"/>
</dbReference>
<keyword evidence="1" id="KW-0812">Transmembrane</keyword>
<keyword evidence="3" id="KW-1185">Reference proteome</keyword>
<organism evidence="2 3">
    <name type="scientific">Deinobacterium chartae</name>
    <dbReference type="NCBI Taxonomy" id="521158"/>
    <lineage>
        <taxon>Bacteria</taxon>
        <taxon>Thermotogati</taxon>
        <taxon>Deinococcota</taxon>
        <taxon>Deinococci</taxon>
        <taxon>Deinococcales</taxon>
        <taxon>Deinococcaceae</taxon>
        <taxon>Deinobacterium</taxon>
    </lineage>
</organism>
<protein>
    <submittedName>
        <fullName evidence="2">Uncharacterized protein</fullName>
    </submittedName>
</protein>
<accession>A0A841I2I4</accession>
<dbReference type="Proteomes" id="UP000569951">
    <property type="component" value="Unassembled WGS sequence"/>
</dbReference>
<keyword evidence="1" id="KW-0472">Membrane</keyword>
<evidence type="ECO:0000313" key="3">
    <source>
        <dbReference type="Proteomes" id="UP000569951"/>
    </source>
</evidence>
<keyword evidence="1" id="KW-1133">Transmembrane helix</keyword>
<name>A0A841I2I4_9DEIO</name>